<dbReference type="EMBL" id="JBBPFD010000009">
    <property type="protein sequence ID" value="KAK7913612.1"/>
    <property type="molecule type" value="Genomic_DNA"/>
</dbReference>
<evidence type="ECO:0008006" key="6">
    <source>
        <dbReference type="Google" id="ProtNLM"/>
    </source>
</evidence>
<reference evidence="5" key="1">
    <citation type="submission" date="2024-04" db="EMBL/GenBank/DDBJ databases">
        <title>Salinicola lusitanus LLJ914,a marine bacterium isolated from the Okinawa Trough.</title>
        <authorList>
            <person name="Li J."/>
        </authorList>
    </citation>
    <scope>NUCLEOTIDE SEQUENCE [LARGE SCALE GENOMIC DNA]</scope>
</reference>
<proteinExistence type="predicted"/>
<dbReference type="PANTHER" id="PTHR32083:SF34">
    <property type="entry name" value="COILED-COIL DOMAIN-CONTAINING PROTEIN 146"/>
    <property type="match status" value="1"/>
</dbReference>
<feature type="coiled-coil region" evidence="2">
    <location>
        <begin position="708"/>
        <end position="735"/>
    </location>
</feature>
<name>A0AAW0PB71_9GOBI</name>
<evidence type="ECO:0000256" key="2">
    <source>
        <dbReference type="SAM" id="Coils"/>
    </source>
</evidence>
<accession>A0AAW0PB71</accession>
<feature type="coiled-coil region" evidence="2">
    <location>
        <begin position="582"/>
        <end position="656"/>
    </location>
</feature>
<protein>
    <recommendedName>
        <fullName evidence="6">Coiled-coil domain-containing protein 146</fullName>
    </recommendedName>
</protein>
<sequence>MIVILCFPAFVIRKIYKDEVFKLENTFKQLQQACKSAQEVELELLEQAKCSRAELERLRVELESATEQNDAEESDSEVIKLRQEILQAYSDVKVAEDRDYRTQCDLQWLLEEKRSLQRERQLQPKPAEIEDRTKALQDKTDNLRKELFERQLEIRSLMEDVSNHEMQIAKEQKELEDTKEILELIEAEKAQHINVPDQIFKEMDRKHGKKEAALQKIESLNAELSVMGQQVKEVHEHNSSLLTEKKRIMKDLELVRAQIEASQKKYRQQLKEQEVLREEQIEITGNRGILEMKLQNIMADKKYMFKRQSAQQKEINGQMQYLKRMEHGLAIATEQLKHTQSIYNELKAQLDAVPKREACIQQRMDLQTEVDALKDFEKQFFVSSWVARGLGAESQLREKLHKLDHRKHHIEQELKEKELIIMDHNKLNAMLQRRISQYSEWCDVIMEEKNKYIRLKQTTSQTISELKEQFKVLENETEIQRTIVINKDRLVTKACMKSSYSCKVRDKLRNNISKVSWKLQQINQEFENNKLELIKLTQSINQQEKALLELRKSHELALEHRNSLGIELLEHDEVLLGYYEKVNRQEADINKENMALETLEKEMMDLELQIKEEKRLVGLRLKEVPLRKQLEEEITMLQIQLEVRLAERERQLLEKELLVDQVSRLITPLRERTDNCREDRLTLAKKLNEMRSNIINISHKLMATSAHLAMKQALVLRLQQEIKDKELQMDRCQRRLEQDLPPCLEVEEEWKKMLRDKKRNRGTERRERGWPKRKSGGC</sequence>
<dbReference type="GO" id="GO:0005856">
    <property type="term" value="C:cytoskeleton"/>
    <property type="evidence" value="ECO:0007669"/>
    <property type="project" value="TreeGrafter"/>
</dbReference>
<evidence type="ECO:0000313" key="4">
    <source>
        <dbReference type="EMBL" id="KAK7913612.1"/>
    </source>
</evidence>
<comment type="caution">
    <text evidence="4">The sequence shown here is derived from an EMBL/GenBank/DDBJ whole genome shotgun (WGS) entry which is preliminary data.</text>
</comment>
<evidence type="ECO:0000313" key="5">
    <source>
        <dbReference type="Proteomes" id="UP001460270"/>
    </source>
</evidence>
<keyword evidence="5" id="KW-1185">Reference proteome</keyword>
<feature type="region of interest" description="Disordered" evidence="3">
    <location>
        <begin position="754"/>
        <end position="778"/>
    </location>
</feature>
<organism evidence="4 5">
    <name type="scientific">Mugilogobius chulae</name>
    <name type="common">yellowstripe goby</name>
    <dbReference type="NCBI Taxonomy" id="88201"/>
    <lineage>
        <taxon>Eukaryota</taxon>
        <taxon>Metazoa</taxon>
        <taxon>Chordata</taxon>
        <taxon>Craniata</taxon>
        <taxon>Vertebrata</taxon>
        <taxon>Euteleostomi</taxon>
        <taxon>Actinopterygii</taxon>
        <taxon>Neopterygii</taxon>
        <taxon>Teleostei</taxon>
        <taxon>Neoteleostei</taxon>
        <taxon>Acanthomorphata</taxon>
        <taxon>Gobiaria</taxon>
        <taxon>Gobiiformes</taxon>
        <taxon>Gobioidei</taxon>
        <taxon>Gobiidae</taxon>
        <taxon>Gobionellinae</taxon>
        <taxon>Mugilogobius</taxon>
    </lineage>
</organism>
<feature type="coiled-coil region" evidence="2">
    <location>
        <begin position="505"/>
        <end position="553"/>
    </location>
</feature>
<evidence type="ECO:0000256" key="3">
    <source>
        <dbReference type="SAM" id="MobiDB-lite"/>
    </source>
</evidence>
<dbReference type="Proteomes" id="UP001460270">
    <property type="component" value="Unassembled WGS sequence"/>
</dbReference>
<feature type="coiled-coil region" evidence="2">
    <location>
        <begin position="13"/>
        <end position="75"/>
    </location>
</feature>
<evidence type="ECO:0000256" key="1">
    <source>
        <dbReference type="ARBA" id="ARBA00023054"/>
    </source>
</evidence>
<feature type="coiled-coil region" evidence="2">
    <location>
        <begin position="154"/>
        <end position="279"/>
    </location>
</feature>
<keyword evidence="1 2" id="KW-0175">Coiled coil</keyword>
<feature type="compositionally biased region" description="Basic and acidic residues" evidence="3">
    <location>
        <begin position="761"/>
        <end position="770"/>
    </location>
</feature>
<gene>
    <name evidence="4" type="ORF">WMY93_013823</name>
</gene>
<dbReference type="AlphaFoldDB" id="A0AAW0PB71"/>
<dbReference type="PANTHER" id="PTHR32083">
    <property type="entry name" value="CILIA AND FLAGELLA-ASSOCIATED PROTEIN 58-RELATED"/>
    <property type="match status" value="1"/>
</dbReference>